<dbReference type="GO" id="GO:0008270">
    <property type="term" value="F:zinc ion binding"/>
    <property type="evidence" value="ECO:0007669"/>
    <property type="project" value="UniProtKB-KW"/>
</dbReference>
<reference evidence="4 5" key="1">
    <citation type="submission" date="2019-05" db="EMBL/GenBank/DDBJ databases">
        <title>Draft genome sequence of Nonomuraea zeae DSM 100528.</title>
        <authorList>
            <person name="Saricaoglu S."/>
            <person name="Isik K."/>
        </authorList>
    </citation>
    <scope>NUCLEOTIDE SEQUENCE [LARGE SCALE GENOMIC DNA]</scope>
    <source>
        <strain evidence="4 5">DSM 100528</strain>
    </source>
</reference>
<keyword evidence="1" id="KW-0479">Metal-binding</keyword>
<accession>A0A5S4FW38</accession>
<comment type="caution">
    <text evidence="4">The sequence shown here is derived from an EMBL/GenBank/DDBJ whole genome shotgun (WGS) entry which is preliminary data.</text>
</comment>
<feature type="region of interest" description="Disordered" evidence="2">
    <location>
        <begin position="88"/>
        <end position="172"/>
    </location>
</feature>
<feature type="domain" description="SWIM-type" evidence="3">
    <location>
        <begin position="49"/>
        <end position="82"/>
    </location>
</feature>
<evidence type="ECO:0000256" key="2">
    <source>
        <dbReference type="SAM" id="MobiDB-lite"/>
    </source>
</evidence>
<evidence type="ECO:0000256" key="1">
    <source>
        <dbReference type="PROSITE-ProRule" id="PRU00325"/>
    </source>
</evidence>
<keyword evidence="5" id="KW-1185">Reference proteome</keyword>
<sequence length="711" mass="72996">MRTDLLGLTTDSLAALTNRGLVKRAGKEAGPELRTDADGTVHGDFPGGPATSLPPGGLDVARCTCGATGVCRHVIGVILAYQRQSAETRHLSPEPGPEALSPASGLGALSLDGGPAAVPPDGDGSAGLSPDGGSAALSPGGGLAAQSPDGDSGAPRAEAGPEALSWSPGQVSDDELTARLGARLMAAARRTERAGFTARVRRATAADPVPQVELATATVRFLVPGDLGFVHTDAVAGSRDDVIALAVWAFRAADELHPGVPEVRVDVGGQAAAATGSGLEPALALAGTVLREGAAQLGQGLAATVADVRRHLDAAGSRWPLLAVGDLAGQLDSYRDRSAGYRPELLAGHITELHARHRAVTRPGATLRSSVLGTAEAAETPLRRARLESLGCRIRALGDQRIAEVYLAHGDNAMVLVLRRQWDGDDDGAALARRRIATSTLSALATGTLVTESAVRSASRTVRLSTGRISRTTVSPSRGDWGALPPSLVVTDLAALGRELDALPLRPVRPRVEAELVRVIAVAGVRAVTYAPGDQRLDAVIVDRAGNTATVTATHTAEAPGRLDSLAAVLAGEEGELRFVSGVVGRTAGGVVVDPLGLAAGARMIVPDLRPAGGGGRLVVAGDDRPEPLTAALADARSLLAEAAHHGLSRLPPTYDTRLAAAARRLSVLGLHRVAQAVTTFAAARAHDSEEAVERTWIDAYLRLEVALDLS</sequence>
<dbReference type="EMBL" id="VCKX01000234">
    <property type="protein sequence ID" value="TMR24862.1"/>
    <property type="molecule type" value="Genomic_DNA"/>
</dbReference>
<proteinExistence type="predicted"/>
<evidence type="ECO:0000259" key="3">
    <source>
        <dbReference type="PROSITE" id="PS50966"/>
    </source>
</evidence>
<dbReference type="OrthoDB" id="242553at2"/>
<feature type="compositionally biased region" description="Basic and acidic residues" evidence="2">
    <location>
        <begin position="26"/>
        <end position="41"/>
    </location>
</feature>
<dbReference type="PROSITE" id="PS50966">
    <property type="entry name" value="ZF_SWIM"/>
    <property type="match status" value="1"/>
</dbReference>
<dbReference type="AlphaFoldDB" id="A0A5S4FW38"/>
<dbReference type="Proteomes" id="UP000306628">
    <property type="component" value="Unassembled WGS sequence"/>
</dbReference>
<protein>
    <recommendedName>
        <fullName evidence="3">SWIM-type domain-containing protein</fullName>
    </recommendedName>
</protein>
<keyword evidence="1" id="KW-0862">Zinc</keyword>
<dbReference type="InterPro" id="IPR007527">
    <property type="entry name" value="Znf_SWIM"/>
</dbReference>
<keyword evidence="1" id="KW-0863">Zinc-finger</keyword>
<dbReference type="RefSeq" id="WP_138696163.1">
    <property type="nucleotide sequence ID" value="NZ_JBHSAZ010000089.1"/>
</dbReference>
<name>A0A5S4FW38_9ACTN</name>
<gene>
    <name evidence="4" type="ORF">ETD85_45990</name>
</gene>
<evidence type="ECO:0000313" key="4">
    <source>
        <dbReference type="EMBL" id="TMR24862.1"/>
    </source>
</evidence>
<feature type="compositionally biased region" description="Low complexity" evidence="2">
    <location>
        <begin position="99"/>
        <end position="138"/>
    </location>
</feature>
<organism evidence="4 5">
    <name type="scientific">Nonomuraea zeae</name>
    <dbReference type="NCBI Taxonomy" id="1642303"/>
    <lineage>
        <taxon>Bacteria</taxon>
        <taxon>Bacillati</taxon>
        <taxon>Actinomycetota</taxon>
        <taxon>Actinomycetes</taxon>
        <taxon>Streptosporangiales</taxon>
        <taxon>Streptosporangiaceae</taxon>
        <taxon>Nonomuraea</taxon>
    </lineage>
</organism>
<feature type="region of interest" description="Disordered" evidence="2">
    <location>
        <begin position="26"/>
        <end position="53"/>
    </location>
</feature>
<evidence type="ECO:0000313" key="5">
    <source>
        <dbReference type="Proteomes" id="UP000306628"/>
    </source>
</evidence>